<protein>
    <submittedName>
        <fullName evidence="1">Uncharacterized protein</fullName>
    </submittedName>
</protein>
<sequence>MCAYVHVLIRVYIDPREAKGPDKVIPRNILQNCKGVAILTVLKGGFIWSGRAGSGLVVARLPDGTWSAPSAIGTAGVGVGGQIGGELTDFVMVLNTPSAVRAFSHGGNVTIGGNLSATAGPWGRNAEASAAVLNVAPIFSYSKSKGLFAGVSLEGSGIFERKDANEKFYGRRVSAKELLSGSVPPPPQADILYRALSLKVTPSPSMYKNPSESGSQYSSPYTAGPSGTRSYLDRGGANGNGTGGAGGSGSGSGGSDWRSQIRATTTVVPGSSAANIYNSNNNNNDFGESSSYLNKSIGPNAATNSYYDNNLLGDKKFDASDNPPPSYASSVGYAAGRRPPPPPPPRKSQNQVVALYDFAGDQPGDLAFRKGEVIEIVSRTQSQNDWWEGRIGNRQGQFPANYVKLD</sequence>
<proteinExistence type="predicted"/>
<gene>
    <name evidence="1" type="ORF">EV182_000299</name>
</gene>
<evidence type="ECO:0000313" key="1">
    <source>
        <dbReference type="EMBL" id="KAJ1680281.1"/>
    </source>
</evidence>
<reference evidence="1" key="1">
    <citation type="submission" date="2022-06" db="EMBL/GenBank/DDBJ databases">
        <title>Phylogenomic reconstructions and comparative analyses of Kickxellomycotina fungi.</title>
        <authorList>
            <person name="Reynolds N.K."/>
            <person name="Stajich J.E."/>
            <person name="Barry K."/>
            <person name="Grigoriev I.V."/>
            <person name="Crous P."/>
            <person name="Smith M.E."/>
        </authorList>
    </citation>
    <scope>NUCLEOTIDE SEQUENCE</scope>
    <source>
        <strain evidence="1">RSA 2271</strain>
    </source>
</reference>
<name>A0ACC1HX81_9FUNG</name>
<dbReference type="EMBL" id="JAMZIH010000010">
    <property type="protein sequence ID" value="KAJ1680281.1"/>
    <property type="molecule type" value="Genomic_DNA"/>
</dbReference>
<dbReference type="Proteomes" id="UP001145114">
    <property type="component" value="Unassembled WGS sequence"/>
</dbReference>
<comment type="caution">
    <text evidence="1">The sequence shown here is derived from an EMBL/GenBank/DDBJ whole genome shotgun (WGS) entry which is preliminary data.</text>
</comment>
<evidence type="ECO:0000313" key="2">
    <source>
        <dbReference type="Proteomes" id="UP001145114"/>
    </source>
</evidence>
<organism evidence="1 2">
    <name type="scientific">Spiromyces aspiralis</name>
    <dbReference type="NCBI Taxonomy" id="68401"/>
    <lineage>
        <taxon>Eukaryota</taxon>
        <taxon>Fungi</taxon>
        <taxon>Fungi incertae sedis</taxon>
        <taxon>Zoopagomycota</taxon>
        <taxon>Kickxellomycotina</taxon>
        <taxon>Kickxellomycetes</taxon>
        <taxon>Kickxellales</taxon>
        <taxon>Kickxellaceae</taxon>
        <taxon>Spiromyces</taxon>
    </lineage>
</organism>
<accession>A0ACC1HX81</accession>
<keyword evidence="2" id="KW-1185">Reference proteome</keyword>